<dbReference type="RefSeq" id="WP_024996834.1">
    <property type="nucleotide sequence ID" value="NZ_ATZI01000014.1"/>
</dbReference>
<evidence type="ECO:0000313" key="2">
    <source>
        <dbReference type="EMBL" id="GAK37065.1"/>
    </source>
</evidence>
<organism evidence="2 3">
    <name type="scientific">Bacteroides graminisolvens DSM 19988 = JCM 15093</name>
    <dbReference type="NCBI Taxonomy" id="1121097"/>
    <lineage>
        <taxon>Bacteria</taxon>
        <taxon>Pseudomonadati</taxon>
        <taxon>Bacteroidota</taxon>
        <taxon>Bacteroidia</taxon>
        <taxon>Bacteroidales</taxon>
        <taxon>Bacteroidaceae</taxon>
        <taxon>Bacteroides</taxon>
    </lineage>
</organism>
<evidence type="ECO:0000256" key="1">
    <source>
        <dbReference type="SAM" id="Coils"/>
    </source>
</evidence>
<keyword evidence="1" id="KW-0175">Coiled coil</keyword>
<gene>
    <name evidence="2" type="ORF">JCM15093_2282</name>
</gene>
<dbReference type="PROSITE" id="PS51257">
    <property type="entry name" value="PROKAR_LIPOPROTEIN"/>
    <property type="match status" value="1"/>
</dbReference>
<proteinExistence type="predicted"/>
<comment type="caution">
    <text evidence="2">The sequence shown here is derived from an EMBL/GenBank/DDBJ whole genome shotgun (WGS) entry which is preliminary data.</text>
</comment>
<evidence type="ECO:0000313" key="3">
    <source>
        <dbReference type="Proteomes" id="UP000027601"/>
    </source>
</evidence>
<accession>A0A069D420</accession>
<name>A0A069D420_9BACE</name>
<sequence>MKKLVIYLCLAALFACGNDVEKKANEKLEEARAAFQKGDYSATKLLVDSIKILYPKAYEVRREGLKLIQQAELKEQERSMVYLDSMLLVKQKEFETIKPRFTFEKDAEYQAIGNYLWPTQVVEKNLHRSYLRFQVNEKGVLVMTSIYCGKNNIHHNAVKVIAADKSFAETPPSRDSYETTNLGEKIEMADYKQGEDGSVMDFIYLNKGQTLRVEYKGERSYAFALSAADRKALVETYELSKTLSSIEQIKMEIEEAKLKIEFVTRKMQHTAEKEKAQ</sequence>
<dbReference type="EMBL" id="BAJS01000013">
    <property type="protein sequence ID" value="GAK37065.1"/>
    <property type="molecule type" value="Genomic_DNA"/>
</dbReference>
<dbReference type="OrthoDB" id="1118012at2"/>
<protein>
    <recommendedName>
        <fullName evidence="4">Lipoprotein</fullName>
    </recommendedName>
</protein>
<feature type="coiled-coil region" evidence="1">
    <location>
        <begin position="239"/>
        <end position="273"/>
    </location>
</feature>
<evidence type="ECO:0008006" key="4">
    <source>
        <dbReference type="Google" id="ProtNLM"/>
    </source>
</evidence>
<dbReference type="eggNOG" id="ENOG5032PW9">
    <property type="taxonomic scope" value="Bacteria"/>
</dbReference>
<keyword evidence="3" id="KW-1185">Reference proteome</keyword>
<dbReference type="Proteomes" id="UP000027601">
    <property type="component" value="Unassembled WGS sequence"/>
</dbReference>
<reference evidence="2 3" key="1">
    <citation type="journal article" date="2015" name="Microbes Environ.">
        <title>Distribution and evolution of nitrogen fixation genes in the phylum bacteroidetes.</title>
        <authorList>
            <person name="Inoue J."/>
            <person name="Oshima K."/>
            <person name="Suda W."/>
            <person name="Sakamoto M."/>
            <person name="Iino T."/>
            <person name="Noda S."/>
            <person name="Hongoh Y."/>
            <person name="Hattori M."/>
            <person name="Ohkuma M."/>
        </authorList>
    </citation>
    <scope>NUCLEOTIDE SEQUENCE [LARGE SCALE GENOMIC DNA]</scope>
    <source>
        <strain evidence="2 3">JCM 15093</strain>
    </source>
</reference>
<dbReference type="STRING" id="1121097.GCA_000428125_02646"/>
<dbReference type="AlphaFoldDB" id="A0A069D420"/>